<protein>
    <recommendedName>
        <fullName evidence="3">PD-(D/E)XK motif protein</fullName>
    </recommendedName>
</protein>
<dbReference type="OrthoDB" id="2808696at2"/>
<gene>
    <name evidence="1" type="ORF">A1507_19265</name>
</gene>
<dbReference type="AlphaFoldDB" id="A0A177N4E1"/>
<dbReference type="EMBL" id="LUUJ01000113">
    <property type="protein sequence ID" value="OAI12069.1"/>
    <property type="molecule type" value="Genomic_DNA"/>
</dbReference>
<dbReference type="InterPro" id="IPR025534">
    <property type="entry name" value="DUF4420"/>
</dbReference>
<evidence type="ECO:0000313" key="2">
    <source>
        <dbReference type="Proteomes" id="UP000077857"/>
    </source>
</evidence>
<evidence type="ECO:0008006" key="3">
    <source>
        <dbReference type="Google" id="ProtNLM"/>
    </source>
</evidence>
<sequence>MALQNKSEELLAAWRALTGNPGSEGWLTIPVAHDAPCQLIAGRHFPGNEEALLAGFSTNNVSPAEKLPQGHGFLVTKTTFGAEASGLIWIALCRQSTGSLDLFTRMTNDVVVTLEGIRGASDQKAYQTFIGRIRAWQDFMSRNDNGILGREAELGLFGELELLKSLIATGMPASLAVDAWCGPMGGVQDFAIGTGAIEVKSTVSSNSFPANIGSLDQLDDSLIQPLFLAGFRFVLSQSGITLPEQIGIVRNQLSEFPFAKNDFDSRLLHAGYIDDHADHYSRRFLQTEKKVFHISDSFPRLTRANVANEIRSARYDLDLDMITTTNSGLENALTLLGVILEWN</sequence>
<reference evidence="1 2" key="1">
    <citation type="submission" date="2016-03" db="EMBL/GenBank/DDBJ databases">
        <authorList>
            <person name="Ploux O."/>
        </authorList>
    </citation>
    <scope>NUCLEOTIDE SEQUENCE [LARGE SCALE GENOMIC DNA]</scope>
    <source>
        <strain evidence="1 2">R-45378</strain>
    </source>
</reference>
<dbReference type="Pfam" id="PF14390">
    <property type="entry name" value="DUF4420"/>
    <property type="match status" value="1"/>
</dbReference>
<dbReference type="RefSeq" id="WP_064042128.1">
    <property type="nucleotide sequence ID" value="NZ_LUUJ01000113.1"/>
</dbReference>
<organism evidence="1 2">
    <name type="scientific">Methylomonas koyamae</name>
    <dbReference type="NCBI Taxonomy" id="702114"/>
    <lineage>
        <taxon>Bacteria</taxon>
        <taxon>Pseudomonadati</taxon>
        <taxon>Pseudomonadota</taxon>
        <taxon>Gammaproteobacteria</taxon>
        <taxon>Methylococcales</taxon>
        <taxon>Methylococcaceae</taxon>
        <taxon>Methylomonas</taxon>
    </lineage>
</organism>
<proteinExistence type="predicted"/>
<evidence type="ECO:0000313" key="1">
    <source>
        <dbReference type="EMBL" id="OAI12069.1"/>
    </source>
</evidence>
<dbReference type="Proteomes" id="UP000077857">
    <property type="component" value="Unassembled WGS sequence"/>
</dbReference>
<comment type="caution">
    <text evidence="1">The sequence shown here is derived from an EMBL/GenBank/DDBJ whole genome shotgun (WGS) entry which is preliminary data.</text>
</comment>
<name>A0A177N4E1_9GAMM</name>
<accession>A0A177N4E1</accession>